<proteinExistence type="predicted"/>
<feature type="non-terminal residue" evidence="1">
    <location>
        <position position="54"/>
    </location>
</feature>
<dbReference type="EMBL" id="CAJVPI010006428">
    <property type="protein sequence ID" value="CAG8678638.1"/>
    <property type="molecule type" value="Genomic_DNA"/>
</dbReference>
<keyword evidence="2" id="KW-1185">Reference proteome</keyword>
<comment type="caution">
    <text evidence="1">The sequence shown here is derived from an EMBL/GenBank/DDBJ whole genome shotgun (WGS) entry which is preliminary data.</text>
</comment>
<name>A0A9N9HGG3_9GLOM</name>
<reference evidence="1" key="1">
    <citation type="submission" date="2021-06" db="EMBL/GenBank/DDBJ databases">
        <authorList>
            <person name="Kallberg Y."/>
            <person name="Tangrot J."/>
            <person name="Rosling A."/>
        </authorList>
    </citation>
    <scope>NUCLEOTIDE SEQUENCE</scope>
    <source>
        <strain evidence="1">BR232B</strain>
    </source>
</reference>
<feature type="non-terminal residue" evidence="1">
    <location>
        <position position="1"/>
    </location>
</feature>
<dbReference type="AlphaFoldDB" id="A0A9N9HGG3"/>
<dbReference type="OrthoDB" id="10250600at2759"/>
<gene>
    <name evidence="1" type="ORF">PBRASI_LOCUS11681</name>
</gene>
<sequence>VTTIIVLGNIGSTQRGLVLLDTSNTLQNFLNVYQTSSGEVKLACLRSLSCFFDV</sequence>
<accession>A0A9N9HGG3</accession>
<dbReference type="Proteomes" id="UP000789739">
    <property type="component" value="Unassembled WGS sequence"/>
</dbReference>
<evidence type="ECO:0000313" key="1">
    <source>
        <dbReference type="EMBL" id="CAG8678638.1"/>
    </source>
</evidence>
<evidence type="ECO:0000313" key="2">
    <source>
        <dbReference type="Proteomes" id="UP000789739"/>
    </source>
</evidence>
<protein>
    <submittedName>
        <fullName evidence="1">7715_t:CDS:1</fullName>
    </submittedName>
</protein>
<organism evidence="1 2">
    <name type="scientific">Paraglomus brasilianum</name>
    <dbReference type="NCBI Taxonomy" id="144538"/>
    <lineage>
        <taxon>Eukaryota</taxon>
        <taxon>Fungi</taxon>
        <taxon>Fungi incertae sedis</taxon>
        <taxon>Mucoromycota</taxon>
        <taxon>Glomeromycotina</taxon>
        <taxon>Glomeromycetes</taxon>
        <taxon>Paraglomerales</taxon>
        <taxon>Paraglomeraceae</taxon>
        <taxon>Paraglomus</taxon>
    </lineage>
</organism>